<dbReference type="EC" id="4.2.3.4" evidence="7 18"/>
<keyword evidence="10 18" id="KW-0028">Amino-acid biosynthesis</keyword>
<evidence type="ECO:0000256" key="2">
    <source>
        <dbReference type="ARBA" id="ARBA00001911"/>
    </source>
</evidence>
<dbReference type="OrthoDB" id="9806583at2"/>
<dbReference type="PIRSF" id="PIRSF001455">
    <property type="entry name" value="DHQ_synth"/>
    <property type="match status" value="1"/>
</dbReference>
<evidence type="ECO:0000256" key="10">
    <source>
        <dbReference type="ARBA" id="ARBA00022605"/>
    </source>
</evidence>
<organism evidence="21 22">
    <name type="scientific">Simonsiella muelleri ATCC 29453</name>
    <dbReference type="NCBI Taxonomy" id="641147"/>
    <lineage>
        <taxon>Bacteria</taxon>
        <taxon>Pseudomonadati</taxon>
        <taxon>Pseudomonadota</taxon>
        <taxon>Betaproteobacteria</taxon>
        <taxon>Neisseriales</taxon>
        <taxon>Neisseriaceae</taxon>
        <taxon>Simonsiella</taxon>
    </lineage>
</organism>
<keyword evidence="9 18" id="KW-0963">Cytoplasm</keyword>
<dbReference type="NCBIfam" id="TIGR01357">
    <property type="entry name" value="aroB"/>
    <property type="match status" value="1"/>
</dbReference>
<evidence type="ECO:0000256" key="6">
    <source>
        <dbReference type="ARBA" id="ARBA00005412"/>
    </source>
</evidence>
<feature type="binding site" evidence="18">
    <location>
        <begin position="168"/>
        <end position="171"/>
    </location>
    <ligand>
        <name>NAD(+)</name>
        <dbReference type="ChEBI" id="CHEBI:57540"/>
    </ligand>
</feature>
<dbReference type="GO" id="GO:0008652">
    <property type="term" value="P:amino acid biosynthetic process"/>
    <property type="evidence" value="ECO:0007669"/>
    <property type="project" value="UniProtKB-KW"/>
</dbReference>
<dbReference type="GO" id="GO:0009073">
    <property type="term" value="P:aromatic amino acid family biosynthetic process"/>
    <property type="evidence" value="ECO:0007669"/>
    <property type="project" value="UniProtKB-KW"/>
</dbReference>
<evidence type="ECO:0000256" key="1">
    <source>
        <dbReference type="ARBA" id="ARBA00001393"/>
    </source>
</evidence>
<keyword evidence="17 18" id="KW-0170">Cobalt</keyword>
<reference evidence="21 22" key="2">
    <citation type="submission" date="2011-10" db="EMBL/GenBank/DDBJ databases">
        <title>The Genome Sequence of Simonsiella muelleri ATCC 29453.</title>
        <authorList>
            <consortium name="The Broad Institute Genome Sequencing Platform"/>
            <consortium name="The Broad Institute Genome Sequencing Center for Infectious Disease"/>
            <person name="Earl A."/>
            <person name="Ward D."/>
            <person name="Feldgarden M."/>
            <person name="Gevers D."/>
            <person name="Izard J."/>
            <person name="Baranova O.V."/>
            <person name="Blanton J.M."/>
            <person name="Tanner A.C."/>
            <person name="Dewhirst F."/>
            <person name="Young S.K."/>
            <person name="Zeng Q."/>
            <person name="Gargeya S."/>
            <person name="Fitzgerald M."/>
            <person name="Haas B."/>
            <person name="Abouelleil A."/>
            <person name="Alvarado L."/>
            <person name="Arachchi H.M."/>
            <person name="Berlin A."/>
            <person name="Brown A."/>
            <person name="Chapman S.B."/>
            <person name="Chen Z."/>
            <person name="Dunbar C."/>
            <person name="Freedman E."/>
            <person name="Gearin G."/>
            <person name="Goldberg J."/>
            <person name="Griggs A."/>
            <person name="Gujja S."/>
            <person name="Heiman D."/>
            <person name="Howarth C."/>
            <person name="Larson L."/>
            <person name="Lui A."/>
            <person name="MacDonald P.J.P."/>
            <person name="Montmayeur A."/>
            <person name="Murphy C."/>
            <person name="Neiman D."/>
            <person name="Pearson M."/>
            <person name="Priest M."/>
            <person name="Roberts A."/>
            <person name="Saif S."/>
            <person name="Shea T."/>
            <person name="Shenoy N."/>
            <person name="Sisk P."/>
            <person name="Stolte C."/>
            <person name="Sykes S."/>
            <person name="Wortman J."/>
            <person name="Nusbaum C."/>
            <person name="Birren B."/>
        </authorList>
    </citation>
    <scope>NUCLEOTIDE SEQUENCE [LARGE SCALE GENOMIC DNA]</scope>
    <source>
        <strain evidence="21 22">ATCC 29453</strain>
    </source>
</reference>
<feature type="binding site" evidence="18">
    <location>
        <begin position="104"/>
        <end position="108"/>
    </location>
    <ligand>
        <name>NAD(+)</name>
        <dbReference type="ChEBI" id="CHEBI:57540"/>
    </ligand>
</feature>
<dbReference type="HAMAP" id="MF_00110">
    <property type="entry name" value="DHQ_synthase"/>
    <property type="match status" value="1"/>
</dbReference>
<evidence type="ECO:0000256" key="12">
    <source>
        <dbReference type="ARBA" id="ARBA00022741"/>
    </source>
</evidence>
<evidence type="ECO:0000256" key="9">
    <source>
        <dbReference type="ARBA" id="ARBA00022490"/>
    </source>
</evidence>
<accession>U6Q3V4</accession>
<keyword evidence="15 18" id="KW-0057">Aromatic amino acid biosynthesis</keyword>
<evidence type="ECO:0000256" key="8">
    <source>
        <dbReference type="ARBA" id="ARBA00017684"/>
    </source>
</evidence>
<gene>
    <name evidence="18" type="primary">aroB</name>
    <name evidence="21" type="ORF">HMPREF9021_02549</name>
</gene>
<comment type="function">
    <text evidence="3 18">Catalyzes the conversion of 3-deoxy-D-arabino-heptulosonate 7-phosphate (DAHP) to dehydroquinate (DHQ).</text>
</comment>
<dbReference type="CDD" id="cd08195">
    <property type="entry name" value="DHQS"/>
    <property type="match status" value="1"/>
</dbReference>
<evidence type="ECO:0000256" key="7">
    <source>
        <dbReference type="ARBA" id="ARBA00013031"/>
    </source>
</evidence>
<evidence type="ECO:0000256" key="3">
    <source>
        <dbReference type="ARBA" id="ARBA00003485"/>
    </source>
</evidence>
<evidence type="ECO:0000259" key="20">
    <source>
        <dbReference type="Pfam" id="PF24621"/>
    </source>
</evidence>
<dbReference type="RefSeq" id="WP_002642049.1">
    <property type="nucleotide sequence ID" value="NZ_CP019448.1"/>
</dbReference>
<dbReference type="FunFam" id="3.40.50.1970:FF:000001">
    <property type="entry name" value="3-dehydroquinate synthase"/>
    <property type="match status" value="1"/>
</dbReference>
<comment type="cofactor">
    <cofactor evidence="18">
        <name>Co(2+)</name>
        <dbReference type="ChEBI" id="CHEBI:48828"/>
    </cofactor>
    <cofactor evidence="18">
        <name>Zn(2+)</name>
        <dbReference type="ChEBI" id="CHEBI:29105"/>
    </cofactor>
    <text evidence="18">Binds 1 divalent metal cation per subunit. Can use either Co(2+) or Zn(2+).</text>
</comment>
<evidence type="ECO:0000256" key="11">
    <source>
        <dbReference type="ARBA" id="ARBA00022723"/>
    </source>
</evidence>
<dbReference type="Gene3D" id="3.40.50.1970">
    <property type="match status" value="1"/>
</dbReference>
<keyword evidence="16 18" id="KW-0456">Lyase</keyword>
<dbReference type="GO" id="GO:0046872">
    <property type="term" value="F:metal ion binding"/>
    <property type="evidence" value="ECO:0007669"/>
    <property type="project" value="UniProtKB-KW"/>
</dbReference>
<comment type="similarity">
    <text evidence="6 18">Belongs to the sugar phosphate cyclases superfamily. Dehydroquinate synthase family.</text>
</comment>
<feature type="binding site" evidence="18">
    <location>
        <position position="246"/>
    </location>
    <ligand>
        <name>Zn(2+)</name>
        <dbReference type="ChEBI" id="CHEBI:29105"/>
    </ligand>
</feature>
<dbReference type="EMBL" id="ADCY02000034">
    <property type="protein sequence ID" value="EJZ50216.1"/>
    <property type="molecule type" value="Genomic_DNA"/>
</dbReference>
<feature type="binding site" evidence="18">
    <location>
        <position position="263"/>
    </location>
    <ligand>
        <name>Zn(2+)</name>
        <dbReference type="ChEBI" id="CHEBI:29105"/>
    </ligand>
</feature>
<dbReference type="GO" id="GO:0003856">
    <property type="term" value="F:3-dehydroquinate synthase activity"/>
    <property type="evidence" value="ECO:0007669"/>
    <property type="project" value="UniProtKB-UniRule"/>
</dbReference>
<feature type="binding site" evidence="18">
    <location>
        <position position="183"/>
    </location>
    <ligand>
        <name>Zn(2+)</name>
        <dbReference type="ChEBI" id="CHEBI:29105"/>
    </ligand>
</feature>
<keyword evidence="13 18" id="KW-0862">Zinc</keyword>
<comment type="catalytic activity">
    <reaction evidence="1 18">
        <text>7-phospho-2-dehydro-3-deoxy-D-arabino-heptonate = 3-dehydroquinate + phosphate</text>
        <dbReference type="Rhea" id="RHEA:21968"/>
        <dbReference type="ChEBI" id="CHEBI:32364"/>
        <dbReference type="ChEBI" id="CHEBI:43474"/>
        <dbReference type="ChEBI" id="CHEBI:58394"/>
        <dbReference type="EC" id="4.2.3.4"/>
    </reaction>
</comment>
<evidence type="ECO:0000313" key="21">
    <source>
        <dbReference type="EMBL" id="EJZ50216.1"/>
    </source>
</evidence>
<feature type="binding site" evidence="18">
    <location>
        <begin position="128"/>
        <end position="129"/>
    </location>
    <ligand>
        <name>NAD(+)</name>
        <dbReference type="ChEBI" id="CHEBI:57540"/>
    </ligand>
</feature>
<feature type="domain" description="3-dehydroquinate synthase N-terminal" evidence="19">
    <location>
        <begin position="66"/>
        <end position="178"/>
    </location>
</feature>
<evidence type="ECO:0000256" key="13">
    <source>
        <dbReference type="ARBA" id="ARBA00022833"/>
    </source>
</evidence>
<dbReference type="Pfam" id="PF24621">
    <property type="entry name" value="DHQS_C"/>
    <property type="match status" value="1"/>
</dbReference>
<evidence type="ECO:0000256" key="15">
    <source>
        <dbReference type="ARBA" id="ARBA00023141"/>
    </source>
</evidence>
<dbReference type="STRING" id="641147.HMPREF9021_02549"/>
<dbReference type="AlphaFoldDB" id="U6Q3V4"/>
<evidence type="ECO:0000256" key="5">
    <source>
        <dbReference type="ARBA" id="ARBA00004661"/>
    </source>
</evidence>
<dbReference type="HOGENOM" id="CLU_001201_0_2_4"/>
<evidence type="ECO:0000256" key="18">
    <source>
        <dbReference type="HAMAP-Rule" id="MF_00110"/>
    </source>
</evidence>
<dbReference type="Proteomes" id="UP000017813">
    <property type="component" value="Unassembled WGS sequence"/>
</dbReference>
<dbReference type="InterPro" id="IPR030960">
    <property type="entry name" value="DHQS/DOIS_N"/>
</dbReference>
<sequence length="361" mass="40165">MQTVHVHTTSHDYPIHIGAGILCDFSLFAPYIGKKIAIVTNETVAPLYLNQLTDLFKKNNIQYFTIILPDGEQYKNHDSLNQIYDALLTHHADRKTTLIALGGGVIGDMVGFAAATYQRGVPFIQIPTTLLSQVDSSVGGKTAINHPLGKNMIGAFYQPKLVMTDLNTLQTLPEKEFSAGMAEVIKYGLLGDLDFFVWIEQNIHEIMHQQPEKLTKIIAHCCQMKANIVAQDETEQGIRAHLNLGHTFGHAIETEMGYGNWLHGEAVAAGTVLACALSEQLGCLKNGDTARVAALFRAANLPDKPPKFPFNQWIAHMRHDKKVENGIMRFITLQKLGCAQISEISDMKLLDFLRNHNFSRF</sequence>
<comment type="caution">
    <text evidence="21">The sequence shown here is derived from an EMBL/GenBank/DDBJ whole genome shotgun (WGS) entry which is preliminary data.</text>
</comment>
<evidence type="ECO:0000256" key="14">
    <source>
        <dbReference type="ARBA" id="ARBA00023027"/>
    </source>
</evidence>
<evidence type="ECO:0000256" key="17">
    <source>
        <dbReference type="ARBA" id="ARBA00023285"/>
    </source>
</evidence>
<dbReference type="Pfam" id="PF01761">
    <property type="entry name" value="DHQ_synthase"/>
    <property type="match status" value="1"/>
</dbReference>
<dbReference type="GO" id="GO:0009423">
    <property type="term" value="P:chorismate biosynthetic process"/>
    <property type="evidence" value="ECO:0007669"/>
    <property type="project" value="UniProtKB-UniRule"/>
</dbReference>
<comment type="cofactor">
    <cofactor evidence="2 18">
        <name>NAD(+)</name>
        <dbReference type="ChEBI" id="CHEBI:57540"/>
    </cofactor>
</comment>
<evidence type="ECO:0000256" key="16">
    <source>
        <dbReference type="ARBA" id="ARBA00023239"/>
    </source>
</evidence>
<dbReference type="PANTHER" id="PTHR43622:SF7">
    <property type="entry name" value="3-DEHYDROQUINATE SYNTHASE, CHLOROPLASTIC"/>
    <property type="match status" value="1"/>
</dbReference>
<evidence type="ECO:0000259" key="19">
    <source>
        <dbReference type="Pfam" id="PF01761"/>
    </source>
</evidence>
<dbReference type="InterPro" id="IPR016037">
    <property type="entry name" value="DHQ_synth_AroB"/>
</dbReference>
<dbReference type="GO" id="GO:0000166">
    <property type="term" value="F:nucleotide binding"/>
    <property type="evidence" value="ECO:0007669"/>
    <property type="project" value="UniProtKB-KW"/>
</dbReference>
<dbReference type="InterPro" id="IPR030963">
    <property type="entry name" value="DHQ_synth_fam"/>
</dbReference>
<dbReference type="PANTHER" id="PTHR43622">
    <property type="entry name" value="3-DEHYDROQUINATE SYNTHASE"/>
    <property type="match status" value="1"/>
</dbReference>
<keyword evidence="11 18" id="KW-0479">Metal-binding</keyword>
<protein>
    <recommendedName>
        <fullName evidence="8 18">3-dehydroquinate synthase</fullName>
        <shortName evidence="18">DHQS</shortName>
        <ecNumber evidence="7 18">4.2.3.4</ecNumber>
    </recommendedName>
</protein>
<comment type="subcellular location">
    <subcellularLocation>
        <location evidence="4 18">Cytoplasm</location>
    </subcellularLocation>
</comment>
<dbReference type="GO" id="GO:0005737">
    <property type="term" value="C:cytoplasm"/>
    <property type="evidence" value="ECO:0007669"/>
    <property type="project" value="UniProtKB-SubCell"/>
</dbReference>
<comment type="pathway">
    <text evidence="5 18">Metabolic intermediate biosynthesis; chorismate biosynthesis; chorismate from D-erythrose 4-phosphate and phosphoenolpyruvate: step 2/7.</text>
</comment>
<evidence type="ECO:0000256" key="4">
    <source>
        <dbReference type="ARBA" id="ARBA00004496"/>
    </source>
</evidence>
<keyword evidence="12 18" id="KW-0547">Nucleotide-binding</keyword>
<feature type="binding site" evidence="18">
    <location>
        <position position="141"/>
    </location>
    <ligand>
        <name>NAD(+)</name>
        <dbReference type="ChEBI" id="CHEBI:57540"/>
    </ligand>
</feature>
<dbReference type="eggNOG" id="COG0337">
    <property type="taxonomic scope" value="Bacteria"/>
</dbReference>
<feature type="domain" description="3-dehydroquinate synthase C-terminal" evidence="20">
    <location>
        <begin position="180"/>
        <end position="323"/>
    </location>
</feature>
<feature type="binding site" evidence="18">
    <location>
        <begin position="70"/>
        <end position="75"/>
    </location>
    <ligand>
        <name>NAD(+)</name>
        <dbReference type="ChEBI" id="CHEBI:57540"/>
    </ligand>
</feature>
<feature type="binding site" evidence="18">
    <location>
        <position position="150"/>
    </location>
    <ligand>
        <name>NAD(+)</name>
        <dbReference type="ChEBI" id="CHEBI:57540"/>
    </ligand>
</feature>
<reference evidence="21 22" key="1">
    <citation type="submission" date="2010-03" db="EMBL/GenBank/DDBJ databases">
        <authorList>
            <consortium name="The Broad Institute Genome Sequencing Platform"/>
            <person name="Ward D."/>
            <person name="Earl A."/>
            <person name="Feldgarden M."/>
            <person name="Gevers D."/>
            <person name="Young S."/>
            <person name="Zeng Q."/>
            <person name="Koehrsen M."/>
            <person name="Alvarado L."/>
            <person name="Berlin A.M."/>
            <person name="Borenstein D."/>
            <person name="Chapman S.B."/>
            <person name="Chen Z."/>
            <person name="Engels R."/>
            <person name="Freedman E."/>
            <person name="Gellesch M."/>
            <person name="Goldberg J."/>
            <person name="Griggs A."/>
            <person name="Gujja S."/>
            <person name="Heilman E.R."/>
            <person name="Heiman D.I."/>
            <person name="Hepburn T.A."/>
            <person name="Howarth C."/>
            <person name="Jen D."/>
            <person name="Larson L."/>
            <person name="Mehta T."/>
            <person name="Park D."/>
            <person name="Pearson M."/>
            <person name="Richards J."/>
            <person name="Roberts A."/>
            <person name="Saif S."/>
            <person name="Shea T.D."/>
            <person name="Shenoy N."/>
            <person name="Sisk P."/>
            <person name="Stolte C."/>
            <person name="Sykes S.N."/>
            <person name="Walk T."/>
            <person name="White J."/>
            <person name="Yandava C."/>
            <person name="Izard J."/>
            <person name="Baranova O.V."/>
            <person name="Blanton J.M."/>
            <person name="Tanner A.C."/>
            <person name="Dewhirst F."/>
            <person name="Haas B."/>
            <person name="Nusbaum C."/>
            <person name="Birren B."/>
        </authorList>
    </citation>
    <scope>NUCLEOTIDE SEQUENCE [LARGE SCALE GENOMIC DNA]</scope>
    <source>
        <strain evidence="21 22">ATCC 29453</strain>
    </source>
</reference>
<name>U6Q3V4_9NEIS</name>
<dbReference type="InterPro" id="IPR050071">
    <property type="entry name" value="Dehydroquinate_synthase"/>
</dbReference>
<keyword evidence="22" id="KW-1185">Reference proteome</keyword>
<dbReference type="SUPFAM" id="SSF56796">
    <property type="entry name" value="Dehydroquinate synthase-like"/>
    <property type="match status" value="1"/>
</dbReference>
<dbReference type="KEGG" id="smur:BWP33_05160"/>
<keyword evidence="14 18" id="KW-0520">NAD</keyword>
<dbReference type="UniPathway" id="UPA00053">
    <property type="reaction ID" value="UER00085"/>
</dbReference>
<evidence type="ECO:0000313" key="22">
    <source>
        <dbReference type="Proteomes" id="UP000017813"/>
    </source>
</evidence>
<proteinExistence type="inferred from homology"/>
<dbReference type="InterPro" id="IPR056179">
    <property type="entry name" value="DHQS_C"/>
</dbReference>
<dbReference type="Gene3D" id="1.20.1090.10">
    <property type="entry name" value="Dehydroquinate synthase-like - alpha domain"/>
    <property type="match status" value="1"/>
</dbReference>